<name>A0A7S0SNH7_9CHLO</name>
<feature type="compositionally biased region" description="Acidic residues" evidence="3">
    <location>
        <begin position="684"/>
        <end position="694"/>
    </location>
</feature>
<dbReference type="SUPFAM" id="SSF50978">
    <property type="entry name" value="WD40 repeat-like"/>
    <property type="match status" value="1"/>
</dbReference>
<dbReference type="AlphaFoldDB" id="A0A7S0SNH7"/>
<dbReference type="PANTHER" id="PTHR13129">
    <property type="entry name" value="VPRBP PROTEIN-RELATED"/>
    <property type="match status" value="1"/>
</dbReference>
<comment type="subcellular location">
    <subcellularLocation>
        <location evidence="1">Nucleus</location>
    </subcellularLocation>
</comment>
<dbReference type="GO" id="GO:0005634">
    <property type="term" value="C:nucleus"/>
    <property type="evidence" value="ECO:0007669"/>
    <property type="project" value="UniProtKB-SubCell"/>
</dbReference>
<feature type="compositionally biased region" description="Acidic residues" evidence="3">
    <location>
        <begin position="701"/>
        <end position="723"/>
    </location>
</feature>
<keyword evidence="2" id="KW-0539">Nucleus</keyword>
<dbReference type="InterPro" id="IPR036322">
    <property type="entry name" value="WD40_repeat_dom_sf"/>
</dbReference>
<dbReference type="InterPro" id="IPR033270">
    <property type="entry name" value="VPRBP/DCAF1"/>
</dbReference>
<dbReference type="InterPro" id="IPR015943">
    <property type="entry name" value="WD40/YVTN_repeat-like_dom_sf"/>
</dbReference>
<dbReference type="GO" id="GO:0016567">
    <property type="term" value="P:protein ubiquitination"/>
    <property type="evidence" value="ECO:0007669"/>
    <property type="project" value="InterPro"/>
</dbReference>
<evidence type="ECO:0000256" key="2">
    <source>
        <dbReference type="ARBA" id="ARBA00023242"/>
    </source>
</evidence>
<feature type="compositionally biased region" description="Acidic residues" evidence="3">
    <location>
        <begin position="620"/>
        <end position="669"/>
    </location>
</feature>
<sequence length="733" mass="77188">MAATPAAVPRRLHAPTPVRATHTSAAAVAVVAAAARVVPPLLRPALRTSTSILTSGGGGYAAGVQTPGLLAGGTPGGSYGGGTSGAATHIHFHGGAHQAGHHGHPHGQEHGHGVALVGSGSDLGPGDRAGCGVKSKLDSIMTTYLRAQHRQCAAPIAACAPFSLLEPHACPEPRHELAAPRNLGSRLARREWYSRHPRGGPGGRARDRHFVFGRFRSLRGLRDEGAVLTTAAFVGGDGDRLLAGSHEGEIRLFDAGNGDMLELHDGGHSGPIRTLRASPPSCAKSLALSCSSTEVNLWDVSAMGHGTVHVFEGSCNGAFGHGAKHLAVVGEDLVGTMRLVDCSTGGAVHTFTPTPLPSGGGGGAAPRLHHSMRYADVCFSPGDGGLLLWGNLLWDVRLPHPVQRFDRFSDGGGACFHPAGNEVVINSEVWDLRSDRLLRSVPALDGTQLSWTGSGDVALASFRLPKEESIFITLRRTKHPLRAAFRTIDAADYSEISHVEVVRSLVDSCWDHGTDSLCATVEYDAADTLDSVVRVHEVGRLRPGEEDSDADGDEDEDGAGNGDEDDSELDDLELAAMEEDDDEEEEEEVQARTALAGLRTLLGRGRGAGAAGTAALPPEGADEDDDDETPWEPDEDSEEDEAAFDEDDDDDEEDEEEDDEEDDEEEEDDHEIHRMGIHVQAESDSGEDDEDDESVLLSLGESDDDSDGEGESDDSEEVGDGDDGGGGSGWLHG</sequence>
<dbReference type="EMBL" id="HBFC01024719">
    <property type="protein sequence ID" value="CAD8712229.1"/>
    <property type="molecule type" value="Transcribed_RNA"/>
</dbReference>
<dbReference type="GO" id="GO:0080008">
    <property type="term" value="C:Cul4-RING E3 ubiquitin ligase complex"/>
    <property type="evidence" value="ECO:0007669"/>
    <property type="project" value="TreeGrafter"/>
</dbReference>
<gene>
    <name evidence="4" type="ORF">MANT1106_LOCUS14916</name>
</gene>
<reference evidence="4" key="1">
    <citation type="submission" date="2021-01" db="EMBL/GenBank/DDBJ databases">
        <authorList>
            <person name="Corre E."/>
            <person name="Pelletier E."/>
            <person name="Niang G."/>
            <person name="Scheremetjew M."/>
            <person name="Finn R."/>
            <person name="Kale V."/>
            <person name="Holt S."/>
            <person name="Cochrane G."/>
            <person name="Meng A."/>
            <person name="Brown T."/>
            <person name="Cohen L."/>
        </authorList>
    </citation>
    <scope>NUCLEOTIDE SEQUENCE</scope>
    <source>
        <strain evidence="4">SL-175</strain>
    </source>
</reference>
<evidence type="ECO:0000256" key="3">
    <source>
        <dbReference type="SAM" id="MobiDB-lite"/>
    </source>
</evidence>
<evidence type="ECO:0000256" key="1">
    <source>
        <dbReference type="ARBA" id="ARBA00004123"/>
    </source>
</evidence>
<accession>A0A7S0SNH7</accession>
<feature type="region of interest" description="Disordered" evidence="3">
    <location>
        <begin position="537"/>
        <end position="568"/>
    </location>
</feature>
<dbReference type="PANTHER" id="PTHR13129:SF4">
    <property type="entry name" value="DDB1- AND CUL4-ASSOCIATED FACTOR 1"/>
    <property type="match status" value="1"/>
</dbReference>
<protein>
    <submittedName>
        <fullName evidence="4">Uncharacterized protein</fullName>
    </submittedName>
</protein>
<feature type="compositionally biased region" description="Acidic residues" evidence="3">
    <location>
        <begin position="546"/>
        <end position="568"/>
    </location>
</feature>
<proteinExistence type="predicted"/>
<evidence type="ECO:0000313" key="4">
    <source>
        <dbReference type="EMBL" id="CAD8712229.1"/>
    </source>
</evidence>
<dbReference type="Gene3D" id="2.130.10.10">
    <property type="entry name" value="YVTN repeat-like/Quinoprotein amine dehydrogenase"/>
    <property type="match status" value="1"/>
</dbReference>
<organism evidence="4">
    <name type="scientific">Mantoniella antarctica</name>
    <dbReference type="NCBI Taxonomy" id="81844"/>
    <lineage>
        <taxon>Eukaryota</taxon>
        <taxon>Viridiplantae</taxon>
        <taxon>Chlorophyta</taxon>
        <taxon>Mamiellophyceae</taxon>
        <taxon>Mamiellales</taxon>
        <taxon>Mamiellaceae</taxon>
        <taxon>Mantoniella</taxon>
    </lineage>
</organism>
<feature type="region of interest" description="Disordered" evidence="3">
    <location>
        <begin position="95"/>
        <end position="121"/>
    </location>
</feature>
<feature type="compositionally biased region" description="Basic residues" evidence="3">
    <location>
        <begin position="95"/>
        <end position="105"/>
    </location>
</feature>
<feature type="compositionally biased region" description="Gly residues" evidence="3">
    <location>
        <begin position="724"/>
        <end position="733"/>
    </location>
</feature>
<feature type="region of interest" description="Disordered" evidence="3">
    <location>
        <begin position="604"/>
        <end position="733"/>
    </location>
</feature>